<gene>
    <name evidence="1" type="ORF">H5410_025029</name>
</gene>
<evidence type="ECO:0000313" key="2">
    <source>
        <dbReference type="Proteomes" id="UP000824120"/>
    </source>
</evidence>
<dbReference type="OrthoDB" id="1470350at2759"/>
<dbReference type="GO" id="GO:0004497">
    <property type="term" value="F:monooxygenase activity"/>
    <property type="evidence" value="ECO:0007669"/>
    <property type="project" value="InterPro"/>
</dbReference>
<evidence type="ECO:0000313" key="1">
    <source>
        <dbReference type="EMBL" id="KAG5603537.1"/>
    </source>
</evidence>
<dbReference type="Gene3D" id="1.10.630.10">
    <property type="entry name" value="Cytochrome P450"/>
    <property type="match status" value="1"/>
</dbReference>
<dbReference type="EMBL" id="JACXVP010000005">
    <property type="protein sequence ID" value="KAG5603537.1"/>
    <property type="molecule type" value="Genomic_DNA"/>
</dbReference>
<comment type="caution">
    <text evidence="1">The sequence shown here is derived from an EMBL/GenBank/DDBJ whole genome shotgun (WGS) entry which is preliminary data.</text>
</comment>
<dbReference type="Proteomes" id="UP000824120">
    <property type="component" value="Chromosome 5"/>
</dbReference>
<protein>
    <submittedName>
        <fullName evidence="1">Uncharacterized protein</fullName>
    </submittedName>
</protein>
<dbReference type="AlphaFoldDB" id="A0A9J5YSN5"/>
<proteinExistence type="predicted"/>
<dbReference type="GO" id="GO:0020037">
    <property type="term" value="F:heme binding"/>
    <property type="evidence" value="ECO:0007669"/>
    <property type="project" value="InterPro"/>
</dbReference>
<reference evidence="1 2" key="1">
    <citation type="submission" date="2020-09" db="EMBL/GenBank/DDBJ databases">
        <title>De no assembly of potato wild relative species, Solanum commersonii.</title>
        <authorList>
            <person name="Cho K."/>
        </authorList>
    </citation>
    <scope>NUCLEOTIDE SEQUENCE [LARGE SCALE GENOMIC DNA]</scope>
    <source>
        <strain evidence="1">LZ3.2</strain>
        <tissue evidence="1">Leaf</tissue>
    </source>
</reference>
<dbReference type="GO" id="GO:0005506">
    <property type="term" value="F:iron ion binding"/>
    <property type="evidence" value="ECO:0007669"/>
    <property type="project" value="InterPro"/>
</dbReference>
<sequence>MAKTIERHEDGYKFATFDGGSRICIAKYLIYLEMKSIASAILLHYELSHVLGHQVTSKLSFTIAMKNGLKINLKRHDLSDFDVIN</sequence>
<dbReference type="InterPro" id="IPR036396">
    <property type="entry name" value="Cyt_P450_sf"/>
</dbReference>
<accession>A0A9J5YSN5</accession>
<dbReference type="SUPFAM" id="SSF48264">
    <property type="entry name" value="Cytochrome P450"/>
    <property type="match status" value="1"/>
</dbReference>
<dbReference type="GO" id="GO:0016705">
    <property type="term" value="F:oxidoreductase activity, acting on paired donors, with incorporation or reduction of molecular oxygen"/>
    <property type="evidence" value="ECO:0007669"/>
    <property type="project" value="InterPro"/>
</dbReference>
<organism evidence="1 2">
    <name type="scientific">Solanum commersonii</name>
    <name type="common">Commerson's wild potato</name>
    <name type="synonym">Commerson's nightshade</name>
    <dbReference type="NCBI Taxonomy" id="4109"/>
    <lineage>
        <taxon>Eukaryota</taxon>
        <taxon>Viridiplantae</taxon>
        <taxon>Streptophyta</taxon>
        <taxon>Embryophyta</taxon>
        <taxon>Tracheophyta</taxon>
        <taxon>Spermatophyta</taxon>
        <taxon>Magnoliopsida</taxon>
        <taxon>eudicotyledons</taxon>
        <taxon>Gunneridae</taxon>
        <taxon>Pentapetalae</taxon>
        <taxon>asterids</taxon>
        <taxon>lamiids</taxon>
        <taxon>Solanales</taxon>
        <taxon>Solanaceae</taxon>
        <taxon>Solanoideae</taxon>
        <taxon>Solaneae</taxon>
        <taxon>Solanum</taxon>
    </lineage>
</organism>
<name>A0A9J5YSN5_SOLCO</name>
<keyword evidence="2" id="KW-1185">Reference proteome</keyword>